<keyword evidence="6" id="KW-0675">Receptor</keyword>
<dbReference type="AlphaFoldDB" id="A0A814M6Q5"/>
<evidence type="ECO:0000256" key="7">
    <source>
        <dbReference type="ARBA" id="ARBA00023180"/>
    </source>
</evidence>
<evidence type="ECO:0000256" key="9">
    <source>
        <dbReference type="SAM" id="MobiDB-lite"/>
    </source>
</evidence>
<feature type="signal peptide" evidence="11">
    <location>
        <begin position="1"/>
        <end position="20"/>
    </location>
</feature>
<dbReference type="PRINTS" id="PR01177">
    <property type="entry name" value="GABAB1RECPTR"/>
</dbReference>
<gene>
    <name evidence="14" type="ORF">EDS130_LOCUS18630</name>
    <name evidence="13" type="ORF">XAT740_LOCUS14815</name>
</gene>
<feature type="transmembrane region" description="Helical" evidence="10">
    <location>
        <begin position="561"/>
        <end position="582"/>
    </location>
</feature>
<dbReference type="InterPro" id="IPR017978">
    <property type="entry name" value="GPCR_3_C"/>
</dbReference>
<evidence type="ECO:0000256" key="11">
    <source>
        <dbReference type="SAM" id="SignalP"/>
    </source>
</evidence>
<evidence type="ECO:0000313" key="13">
    <source>
        <dbReference type="EMBL" id="CAF1032291.1"/>
    </source>
</evidence>
<feature type="transmembrane region" description="Helical" evidence="10">
    <location>
        <begin position="681"/>
        <end position="701"/>
    </location>
</feature>
<dbReference type="GO" id="GO:0004965">
    <property type="term" value="F:G protein-coupled GABA receptor activity"/>
    <property type="evidence" value="ECO:0007669"/>
    <property type="project" value="InterPro"/>
</dbReference>
<keyword evidence="2 10" id="KW-0812">Transmembrane</keyword>
<dbReference type="GO" id="GO:0007214">
    <property type="term" value="P:gamma-aminobutyric acid signaling pathway"/>
    <property type="evidence" value="ECO:0007669"/>
    <property type="project" value="TreeGrafter"/>
</dbReference>
<reference evidence="14" key="1">
    <citation type="submission" date="2021-02" db="EMBL/GenBank/DDBJ databases">
        <authorList>
            <person name="Nowell W R."/>
        </authorList>
    </citation>
    <scope>NUCLEOTIDE SEQUENCE</scope>
</reference>
<feature type="compositionally biased region" description="Low complexity" evidence="9">
    <location>
        <begin position="812"/>
        <end position="825"/>
    </location>
</feature>
<evidence type="ECO:0000259" key="12">
    <source>
        <dbReference type="PROSITE" id="PS50259"/>
    </source>
</evidence>
<evidence type="ECO:0000256" key="10">
    <source>
        <dbReference type="SAM" id="Phobius"/>
    </source>
</evidence>
<feature type="domain" description="G-protein coupled receptors family 3 profile" evidence="12">
    <location>
        <begin position="449"/>
        <end position="707"/>
    </location>
</feature>
<dbReference type="Proteomes" id="UP000663852">
    <property type="component" value="Unassembled WGS sequence"/>
</dbReference>
<comment type="caution">
    <text evidence="14">The sequence shown here is derived from an EMBL/GenBank/DDBJ whole genome shotgun (WGS) entry which is preliminary data.</text>
</comment>
<dbReference type="CDD" id="cd06366">
    <property type="entry name" value="PBP1_GABAb_receptor"/>
    <property type="match status" value="1"/>
</dbReference>
<organism evidence="14 16">
    <name type="scientific">Adineta ricciae</name>
    <name type="common">Rotifer</name>
    <dbReference type="NCBI Taxonomy" id="249248"/>
    <lineage>
        <taxon>Eukaryota</taxon>
        <taxon>Metazoa</taxon>
        <taxon>Spiralia</taxon>
        <taxon>Gnathifera</taxon>
        <taxon>Rotifera</taxon>
        <taxon>Eurotatoria</taxon>
        <taxon>Bdelloidea</taxon>
        <taxon>Adinetida</taxon>
        <taxon>Adinetidae</taxon>
        <taxon>Adineta</taxon>
    </lineage>
</organism>
<feature type="transmembrane region" description="Helical" evidence="10">
    <location>
        <begin position="618"/>
        <end position="638"/>
    </location>
</feature>
<keyword evidence="5 10" id="KW-0472">Membrane</keyword>
<evidence type="ECO:0000256" key="3">
    <source>
        <dbReference type="ARBA" id="ARBA00022989"/>
    </source>
</evidence>
<dbReference type="SUPFAM" id="SSF53822">
    <property type="entry name" value="Periplasmic binding protein-like I"/>
    <property type="match status" value="1"/>
</dbReference>
<keyword evidence="7" id="KW-0325">Glycoprotein</keyword>
<dbReference type="Gene3D" id="3.40.50.2300">
    <property type="match status" value="2"/>
</dbReference>
<evidence type="ECO:0000313" key="14">
    <source>
        <dbReference type="EMBL" id="CAF1074733.1"/>
    </source>
</evidence>
<comment type="subcellular location">
    <subcellularLocation>
        <location evidence="1">Membrane</location>
        <topology evidence="1">Multi-pass membrane protein</topology>
    </subcellularLocation>
</comment>
<dbReference type="PROSITE" id="PS50259">
    <property type="entry name" value="G_PROTEIN_RECEP_F3_4"/>
    <property type="match status" value="1"/>
</dbReference>
<dbReference type="InterPro" id="IPR002455">
    <property type="entry name" value="GPCR3_GABA-B"/>
</dbReference>
<feature type="chain" id="PRO_5035601466" description="G-protein coupled receptors family 3 profile domain-containing protein" evidence="11">
    <location>
        <begin position="21"/>
        <end position="931"/>
    </location>
</feature>
<evidence type="ECO:0000313" key="16">
    <source>
        <dbReference type="Proteomes" id="UP000663852"/>
    </source>
</evidence>
<feature type="compositionally biased region" description="Polar residues" evidence="9">
    <location>
        <begin position="801"/>
        <end position="811"/>
    </location>
</feature>
<dbReference type="InterPro" id="IPR001828">
    <property type="entry name" value="ANF_lig-bd_rcpt"/>
</dbReference>
<feature type="transmembrane region" description="Helical" evidence="10">
    <location>
        <begin position="443"/>
        <end position="467"/>
    </location>
</feature>
<accession>A0A814M6Q5</accession>
<name>A0A814M6Q5_ADIRI</name>
<dbReference type="OrthoDB" id="411630at2759"/>
<keyword evidence="3 10" id="KW-1133">Transmembrane helix</keyword>
<dbReference type="GO" id="GO:0038039">
    <property type="term" value="C:G protein-coupled receptor heterodimeric complex"/>
    <property type="evidence" value="ECO:0007669"/>
    <property type="project" value="TreeGrafter"/>
</dbReference>
<feature type="transmembrane region" description="Helical" evidence="10">
    <location>
        <begin position="479"/>
        <end position="498"/>
    </location>
</feature>
<sequence length="931" mass="107107">MYSLCLILFAIISYCDVQTAEPIDIHIGALFDLRYSSLPNGRDELRAAELAIEDINTQTKDLFQGRYRLRLLSNNSQCDPVYAVDAFFHAIFRRQQLLFLVGTACSNETKAVIEVADYYNLILFSHSTTFISQANQSDSTLVRLSVSDENFNEARVAFIRSNNWSHVAIIHQDSTEHSLMSARLAKRLNESNITVMSTQSASQTNLTSTLQTLRERKARIVFINFDTSLRSKFFCKVYRTFPKQLRERYVWILTENDHHLWDLSVDNCTQKEILDAARGHIIIASSYETKPSLMNRTRTADELQRGLDRDEHLNRQTLHAYDAIWVIALLIHTSIEEKVPIEQFTYSSKHMRDHWLTLVEQIYFLGVSGPVSFRHRQRRAETILTQFQIESNRESFRTIAEYSHLAGFNTSCLNCRSLNWPGEFPVDIERTEIRRVALNFVDIVLITLACFLGLLLAIFFLTFNIIYRHERYIKLSSPKLNNVMVIGAMHIQIGIFLFVLDEWFWKHNILGHICMLRIFLFFGGFSLTFGSMFLKTLRVYRIFTSHDRPLLQSKLLQDHHLLLICLYIYSVDLLIVLIWQLFDPHSVEFTYGQMRRPNVDTVVWDQIYYCTSTYRPKILPFIYLYKSSFLVVGGYLAAKTRQVHISALNDSKFIVWSIYTVVLTSVFTVTIMVSIQNIRTYVVLCFVVIIMKSFIICLVFVPKVLTLRSRNRDEIFSKDLCMGDSRTRRLVVEISWFEEYCYAQLQNRELKTELMRLNQTISNLQHTLDSSTSHVTMALLPFAVRLAATFLQTADIHASVSRTNSRSNTDTVPPVKEPSVVPPSTSDEEKENSIIDPTTSYNVLDELGQNLSSSESELDLSVALLSQQTASSLSLTGVDTHQDVSTDENDTLSLTPTCSISDNESVLYSRLSKELNMNHAVLDSDLDKLGR</sequence>
<evidence type="ECO:0000256" key="5">
    <source>
        <dbReference type="ARBA" id="ARBA00023136"/>
    </source>
</evidence>
<dbReference type="PANTHER" id="PTHR10519">
    <property type="entry name" value="GABA-B RECEPTOR"/>
    <property type="match status" value="1"/>
</dbReference>
<evidence type="ECO:0000256" key="8">
    <source>
        <dbReference type="ARBA" id="ARBA00023224"/>
    </source>
</evidence>
<protein>
    <recommendedName>
        <fullName evidence="12">G-protein coupled receptors family 3 profile domain-containing protein</fullName>
    </recommendedName>
</protein>
<proteinExistence type="predicted"/>
<feature type="region of interest" description="Disordered" evidence="9">
    <location>
        <begin position="801"/>
        <end position="832"/>
    </location>
</feature>
<feature type="transmembrane region" description="Helical" evidence="10">
    <location>
        <begin position="653"/>
        <end position="675"/>
    </location>
</feature>
<dbReference type="PANTHER" id="PTHR10519:SF74">
    <property type="entry name" value="GAMMA-AMINOBUTYRIC ACID TYPE B RECEPTOR SUBUNIT 2"/>
    <property type="match status" value="1"/>
</dbReference>
<feature type="transmembrane region" description="Helical" evidence="10">
    <location>
        <begin position="518"/>
        <end position="540"/>
    </location>
</feature>
<dbReference type="Proteomes" id="UP000663828">
    <property type="component" value="Unassembled WGS sequence"/>
</dbReference>
<dbReference type="Pfam" id="PF00003">
    <property type="entry name" value="7tm_3"/>
    <property type="match status" value="1"/>
</dbReference>
<keyword evidence="15" id="KW-1185">Reference proteome</keyword>
<keyword evidence="8" id="KW-0807">Transducer</keyword>
<evidence type="ECO:0000256" key="6">
    <source>
        <dbReference type="ARBA" id="ARBA00023170"/>
    </source>
</evidence>
<keyword evidence="4" id="KW-0297">G-protein coupled receptor</keyword>
<dbReference type="EMBL" id="CAJNOR010000898">
    <property type="protein sequence ID" value="CAF1032291.1"/>
    <property type="molecule type" value="Genomic_DNA"/>
</dbReference>
<dbReference type="CDD" id="cd15047">
    <property type="entry name" value="7tmC_GABA-B-like"/>
    <property type="match status" value="1"/>
</dbReference>
<dbReference type="EMBL" id="CAJNOJ010000087">
    <property type="protein sequence ID" value="CAF1074733.1"/>
    <property type="molecule type" value="Genomic_DNA"/>
</dbReference>
<evidence type="ECO:0000256" key="2">
    <source>
        <dbReference type="ARBA" id="ARBA00022692"/>
    </source>
</evidence>
<dbReference type="Pfam" id="PF01094">
    <property type="entry name" value="ANF_receptor"/>
    <property type="match status" value="1"/>
</dbReference>
<evidence type="ECO:0000256" key="4">
    <source>
        <dbReference type="ARBA" id="ARBA00023040"/>
    </source>
</evidence>
<evidence type="ECO:0000256" key="1">
    <source>
        <dbReference type="ARBA" id="ARBA00004141"/>
    </source>
</evidence>
<dbReference type="PRINTS" id="PR01176">
    <property type="entry name" value="GABABRECEPTR"/>
</dbReference>
<keyword evidence="11" id="KW-0732">Signal</keyword>
<dbReference type="InterPro" id="IPR028082">
    <property type="entry name" value="Peripla_BP_I"/>
</dbReference>
<evidence type="ECO:0000313" key="15">
    <source>
        <dbReference type="Proteomes" id="UP000663828"/>
    </source>
</evidence>